<dbReference type="RefSeq" id="WP_250825934.1">
    <property type="nucleotide sequence ID" value="NZ_JAMOIL010000001.1"/>
</dbReference>
<keyword evidence="4" id="KW-1185">Reference proteome</keyword>
<dbReference type="Gene3D" id="3.90.1200.10">
    <property type="match status" value="1"/>
</dbReference>
<feature type="domain" description="Aminoglycoside phosphotransferase" evidence="2">
    <location>
        <begin position="56"/>
        <end position="285"/>
    </location>
</feature>
<reference evidence="3" key="1">
    <citation type="submission" date="2022-05" db="EMBL/GenBank/DDBJ databases">
        <authorList>
            <person name="Tuo L."/>
        </authorList>
    </citation>
    <scope>NUCLEOTIDE SEQUENCE</scope>
    <source>
        <strain evidence="3">BSK12Z-4</strain>
    </source>
</reference>
<dbReference type="Pfam" id="PF01636">
    <property type="entry name" value="APH"/>
    <property type="match status" value="1"/>
</dbReference>
<dbReference type="AlphaFoldDB" id="A0A9X2IEW1"/>
<feature type="region of interest" description="Disordered" evidence="1">
    <location>
        <begin position="101"/>
        <end position="120"/>
    </location>
</feature>
<gene>
    <name evidence="3" type="ORF">M8330_01825</name>
</gene>
<dbReference type="Proteomes" id="UP001139485">
    <property type="component" value="Unassembled WGS sequence"/>
</dbReference>
<dbReference type="InterPro" id="IPR002575">
    <property type="entry name" value="Aminoglycoside_PTrfase"/>
</dbReference>
<organism evidence="3 4">
    <name type="scientific">Nocardioides bruguierae</name>
    <dbReference type="NCBI Taxonomy" id="2945102"/>
    <lineage>
        <taxon>Bacteria</taxon>
        <taxon>Bacillati</taxon>
        <taxon>Actinomycetota</taxon>
        <taxon>Actinomycetes</taxon>
        <taxon>Propionibacteriales</taxon>
        <taxon>Nocardioidaceae</taxon>
        <taxon>Nocardioides</taxon>
    </lineage>
</organism>
<evidence type="ECO:0000256" key="1">
    <source>
        <dbReference type="SAM" id="MobiDB-lite"/>
    </source>
</evidence>
<comment type="caution">
    <text evidence="3">The sequence shown here is derived from an EMBL/GenBank/DDBJ whole genome shotgun (WGS) entry which is preliminary data.</text>
</comment>
<feature type="compositionally biased region" description="Basic and acidic residues" evidence="1">
    <location>
        <begin position="108"/>
        <end position="120"/>
    </location>
</feature>
<proteinExistence type="predicted"/>
<name>A0A9X2IEW1_9ACTN</name>
<accession>A0A9X2IEW1</accession>
<sequence length="324" mass="35030">MTPTLEMLWEDADPQAVLRKRHGLDGADEAADWAACMAAARWPLEDVRCERLVLSWSNGLAWLGTAQGQRLLKWSVDPALFARLQRASRLTAWLAERGVPVSSARSTDSGDRQVESHLPDGRPCSVGLQKVVAGDLLDVDDPAQVSAVGATLARLHLALADSPADLRTPADEAPTPLPDRVRGWLEPARAWLPAAAADHLTTRIDRLPAGGLAAQQVHGDVRAANVLVRDGEVAAFLDLEETRLDQPVAELARAAVLLGTRYRDWAPVSPGVQATFRAGYEQVRPLSDLEAAWWDVLVPWVTWAMVRPGAAPSWESAARALTGA</sequence>
<protein>
    <submittedName>
        <fullName evidence="3">Phosphotransferase</fullName>
    </submittedName>
</protein>
<evidence type="ECO:0000313" key="4">
    <source>
        <dbReference type="Proteomes" id="UP001139485"/>
    </source>
</evidence>
<dbReference type="InterPro" id="IPR011009">
    <property type="entry name" value="Kinase-like_dom_sf"/>
</dbReference>
<evidence type="ECO:0000313" key="3">
    <source>
        <dbReference type="EMBL" id="MCM0619030.1"/>
    </source>
</evidence>
<evidence type="ECO:0000259" key="2">
    <source>
        <dbReference type="Pfam" id="PF01636"/>
    </source>
</evidence>
<dbReference type="SUPFAM" id="SSF56112">
    <property type="entry name" value="Protein kinase-like (PK-like)"/>
    <property type="match status" value="1"/>
</dbReference>
<dbReference type="EMBL" id="JAMOIL010000001">
    <property type="protein sequence ID" value="MCM0619030.1"/>
    <property type="molecule type" value="Genomic_DNA"/>
</dbReference>